<dbReference type="PIRSF" id="PIRSF005520">
    <property type="entry name" value="UCP005520"/>
    <property type="match status" value="1"/>
</dbReference>
<keyword evidence="7" id="KW-1185">Reference proteome</keyword>
<comment type="function">
    <text evidence="4">Involved in correct processing of both the 5' and 3' ends of 23S rRNA precursor. Processes 30S rRNA precursor transcript even in absence of ribonuclease 3 (Rnc); Rnc processes 30S rRNA into smaller rRNA precursors.</text>
</comment>
<dbReference type="GO" id="GO:0004525">
    <property type="term" value="F:ribonuclease III activity"/>
    <property type="evidence" value="ECO:0007669"/>
    <property type="project" value="InterPro"/>
</dbReference>
<gene>
    <name evidence="4" type="primary">mrnC</name>
    <name evidence="6" type="ORF">EPH95_10260</name>
</gene>
<evidence type="ECO:0000256" key="4">
    <source>
        <dbReference type="HAMAP-Rule" id="MF_01468"/>
    </source>
</evidence>
<dbReference type="RefSeq" id="WP_142089704.1">
    <property type="nucleotide sequence ID" value="NZ_CP035485.1"/>
</dbReference>
<keyword evidence="4" id="KW-0694">RNA-binding</keyword>
<evidence type="ECO:0000256" key="3">
    <source>
        <dbReference type="ARBA" id="ARBA00022801"/>
    </source>
</evidence>
<name>A0A514LI42_9BACI</name>
<keyword evidence="4" id="KW-0690">Ribosome biogenesis</keyword>
<dbReference type="GO" id="GO:0005737">
    <property type="term" value="C:cytoplasm"/>
    <property type="evidence" value="ECO:0007669"/>
    <property type="project" value="UniProtKB-SubCell"/>
</dbReference>
<dbReference type="Pfam" id="PF00636">
    <property type="entry name" value="Ribonuclease_3"/>
    <property type="match status" value="1"/>
</dbReference>
<dbReference type="SUPFAM" id="SSF69065">
    <property type="entry name" value="RNase III domain-like"/>
    <property type="match status" value="1"/>
</dbReference>
<keyword evidence="4" id="KW-0698">rRNA processing</keyword>
<sequence length="137" mass="15490">MSAMDPSQLNGLALAYIGDAVYELYVRTHFLQQGYTRAQQLHQETTAYVSANAQAKRLHDWLENQRLNADEETIVRRGRNAKSGSVPKNTDAFTYSYSTGFEALVGYLHLRGHHERLNDLLSGMPGTLEEESSNERE</sequence>
<dbReference type="InterPro" id="IPR000999">
    <property type="entry name" value="RNase_III_dom"/>
</dbReference>
<dbReference type="PANTHER" id="PTHR34276:SF1">
    <property type="entry name" value="MINI-RIBONUCLEASE 3"/>
    <property type="match status" value="1"/>
</dbReference>
<dbReference type="AlphaFoldDB" id="A0A514LI42"/>
<dbReference type="PANTHER" id="PTHR34276">
    <property type="entry name" value="MINI-RIBONUCLEASE 3"/>
    <property type="match status" value="1"/>
</dbReference>
<keyword evidence="1 4" id="KW-0540">Nuclease</keyword>
<accession>A0A514LI42</accession>
<protein>
    <recommendedName>
        <fullName evidence="4">Mini-ribonuclease 3</fullName>
        <shortName evidence="4">Mini-3</shortName>
        <shortName evidence="4">Mini-RNase 3</shortName>
        <ecNumber evidence="4">3.1.26.-</ecNumber>
    </recommendedName>
    <alternativeName>
        <fullName evidence="4">Mini-RNase III</fullName>
        <shortName evidence="4">Mini-III</shortName>
    </alternativeName>
</protein>
<feature type="active site" evidence="4">
    <location>
        <position position="19"/>
    </location>
</feature>
<keyword evidence="3 4" id="KW-0378">Hydrolase</keyword>
<dbReference type="GO" id="GO:0019843">
    <property type="term" value="F:rRNA binding"/>
    <property type="evidence" value="ECO:0007669"/>
    <property type="project" value="UniProtKB-UniRule"/>
</dbReference>
<dbReference type="HAMAP" id="MF_01468">
    <property type="entry name" value="RNase_Mini_III"/>
    <property type="match status" value="1"/>
</dbReference>
<dbReference type="KEGG" id="sale:EPH95_10260"/>
<keyword evidence="4" id="KW-0699">rRNA-binding</keyword>
<dbReference type="EC" id="3.1.26.-" evidence="4"/>
<evidence type="ECO:0000256" key="1">
    <source>
        <dbReference type="ARBA" id="ARBA00022722"/>
    </source>
</evidence>
<dbReference type="InterPro" id="IPR036389">
    <property type="entry name" value="RNase_III_sf"/>
</dbReference>
<evidence type="ECO:0000259" key="5">
    <source>
        <dbReference type="Pfam" id="PF00636"/>
    </source>
</evidence>
<dbReference type="Gene3D" id="1.10.1520.10">
    <property type="entry name" value="Ribonuclease III domain"/>
    <property type="match status" value="1"/>
</dbReference>
<reference evidence="7" key="1">
    <citation type="submission" date="2019-01" db="EMBL/GenBank/DDBJ databases">
        <title>Genomic analysis of Salicibibacter sp. NKC3-5.</title>
        <authorList>
            <person name="Oh Y.J."/>
        </authorList>
    </citation>
    <scope>NUCLEOTIDE SEQUENCE [LARGE SCALE GENOMIC DNA]</scope>
    <source>
        <strain evidence="7">NKC3-5</strain>
    </source>
</reference>
<keyword evidence="4" id="KW-0460">Magnesium</keyword>
<dbReference type="Proteomes" id="UP000319756">
    <property type="component" value="Chromosome"/>
</dbReference>
<keyword evidence="4" id="KW-0963">Cytoplasm</keyword>
<comment type="subcellular location">
    <subcellularLocation>
        <location evidence="4">Cytoplasm</location>
    </subcellularLocation>
</comment>
<comment type="similarity">
    <text evidence="4">Belongs to the MrnC RNase family.</text>
</comment>
<dbReference type="InterPro" id="IPR008226">
    <property type="entry name" value="Mini3_fam"/>
</dbReference>
<comment type="subunit">
    <text evidence="4">Homodimer.</text>
</comment>
<dbReference type="OrthoDB" id="46571at2"/>
<evidence type="ECO:0000313" key="6">
    <source>
        <dbReference type="EMBL" id="QDI91523.1"/>
    </source>
</evidence>
<comment type="cofactor">
    <cofactor evidence="4">
        <name>Mg(2+)</name>
        <dbReference type="ChEBI" id="CHEBI:18420"/>
    </cofactor>
</comment>
<dbReference type="GO" id="GO:0006364">
    <property type="term" value="P:rRNA processing"/>
    <property type="evidence" value="ECO:0007669"/>
    <property type="project" value="UniProtKB-UniRule"/>
</dbReference>
<feature type="domain" description="RNase III" evidence="5">
    <location>
        <begin position="13"/>
        <end position="111"/>
    </location>
</feature>
<proteinExistence type="inferred from homology"/>
<dbReference type="EMBL" id="CP035485">
    <property type="protein sequence ID" value="QDI91523.1"/>
    <property type="molecule type" value="Genomic_DNA"/>
</dbReference>
<evidence type="ECO:0000256" key="2">
    <source>
        <dbReference type="ARBA" id="ARBA00022759"/>
    </source>
</evidence>
<keyword evidence="2 4" id="KW-0255">Endonuclease</keyword>
<organism evidence="6 7">
    <name type="scientific">Salicibibacter halophilus</name>
    <dbReference type="NCBI Taxonomy" id="2502791"/>
    <lineage>
        <taxon>Bacteria</taxon>
        <taxon>Bacillati</taxon>
        <taxon>Bacillota</taxon>
        <taxon>Bacilli</taxon>
        <taxon>Bacillales</taxon>
        <taxon>Bacillaceae</taxon>
        <taxon>Salicibibacter</taxon>
    </lineage>
</organism>
<evidence type="ECO:0000313" key="7">
    <source>
        <dbReference type="Proteomes" id="UP000319756"/>
    </source>
</evidence>